<dbReference type="InterPro" id="IPR035398">
    <property type="entry name" value="Bac_rhamnosid_C"/>
</dbReference>
<evidence type="ECO:0000259" key="8">
    <source>
        <dbReference type="Pfam" id="PF17390"/>
    </source>
</evidence>
<dbReference type="Pfam" id="PF25788">
    <property type="entry name" value="Ig_Rha78A_N"/>
    <property type="match status" value="1"/>
</dbReference>
<dbReference type="Pfam" id="PF05592">
    <property type="entry name" value="Bac_rhamnosid"/>
    <property type="match status" value="1"/>
</dbReference>
<organism evidence="9 10">
    <name type="scientific">Haloferula rosea</name>
    <dbReference type="NCBI Taxonomy" id="490093"/>
    <lineage>
        <taxon>Bacteria</taxon>
        <taxon>Pseudomonadati</taxon>
        <taxon>Verrucomicrobiota</taxon>
        <taxon>Verrucomicrobiia</taxon>
        <taxon>Verrucomicrobiales</taxon>
        <taxon>Verrucomicrobiaceae</taxon>
        <taxon>Haloferula</taxon>
    </lineage>
</organism>
<evidence type="ECO:0000259" key="6">
    <source>
        <dbReference type="Pfam" id="PF08531"/>
    </source>
</evidence>
<feature type="domain" description="Alpha-L-rhamnosidase six-hairpin glycosidase" evidence="7">
    <location>
        <begin position="440"/>
        <end position="796"/>
    </location>
</feature>
<dbReference type="Gene3D" id="1.50.10.10">
    <property type="match status" value="1"/>
</dbReference>
<comment type="caution">
    <text evidence="9">The sequence shown here is derived from an EMBL/GenBank/DDBJ whole genome shotgun (WGS) entry which is preliminary data.</text>
</comment>
<dbReference type="Proteomes" id="UP000658278">
    <property type="component" value="Unassembled WGS sequence"/>
</dbReference>
<keyword evidence="3 9" id="KW-0378">Hydrolase</keyword>
<dbReference type="PANTHER" id="PTHR33307:SF6">
    <property type="entry name" value="ALPHA-RHAMNOSIDASE (EUROFUNG)-RELATED"/>
    <property type="match status" value="1"/>
</dbReference>
<name>A0A934VCV8_9BACT</name>
<proteinExistence type="predicted"/>
<feature type="domain" description="Alpha-L-rhamnosidase C-terminal" evidence="8">
    <location>
        <begin position="800"/>
        <end position="864"/>
    </location>
</feature>
<evidence type="ECO:0000256" key="3">
    <source>
        <dbReference type="ARBA" id="ARBA00022801"/>
    </source>
</evidence>
<evidence type="ECO:0000256" key="4">
    <source>
        <dbReference type="SAM" id="SignalP"/>
    </source>
</evidence>
<dbReference type="RefSeq" id="WP_200283081.1">
    <property type="nucleotide sequence ID" value="NZ_JAENII010000019.1"/>
</dbReference>
<evidence type="ECO:0000259" key="5">
    <source>
        <dbReference type="Pfam" id="PF05592"/>
    </source>
</evidence>
<keyword evidence="10" id="KW-1185">Reference proteome</keyword>
<dbReference type="EMBL" id="JAENII010000019">
    <property type="protein sequence ID" value="MBK1828858.1"/>
    <property type="molecule type" value="Genomic_DNA"/>
</dbReference>
<dbReference type="PIRSF" id="PIRSF010631">
    <property type="entry name" value="A-rhamnsds"/>
    <property type="match status" value="1"/>
</dbReference>
<dbReference type="InterPro" id="IPR008928">
    <property type="entry name" value="6-hairpin_glycosidase_sf"/>
</dbReference>
<dbReference type="PANTHER" id="PTHR33307">
    <property type="entry name" value="ALPHA-RHAMNOSIDASE (EUROFUNG)"/>
    <property type="match status" value="1"/>
</dbReference>
<dbReference type="InterPro" id="IPR016007">
    <property type="entry name" value="Alpha_rhamnosid"/>
</dbReference>
<dbReference type="Gene3D" id="2.60.420.10">
    <property type="entry name" value="Maltose phosphorylase, domain 3"/>
    <property type="match status" value="1"/>
</dbReference>
<dbReference type="Gene3D" id="2.60.40.10">
    <property type="entry name" value="Immunoglobulins"/>
    <property type="match status" value="1"/>
</dbReference>
<dbReference type="SUPFAM" id="SSF49785">
    <property type="entry name" value="Galactose-binding domain-like"/>
    <property type="match status" value="1"/>
</dbReference>
<dbReference type="InterPro" id="IPR013783">
    <property type="entry name" value="Ig-like_fold"/>
</dbReference>
<dbReference type="SUPFAM" id="SSF48208">
    <property type="entry name" value="Six-hairpin glycosidases"/>
    <property type="match status" value="1"/>
</dbReference>
<dbReference type="Pfam" id="PF17389">
    <property type="entry name" value="Bac_rhamnosid6H"/>
    <property type="match status" value="1"/>
</dbReference>
<dbReference type="InterPro" id="IPR012341">
    <property type="entry name" value="6hp_glycosidase-like_sf"/>
</dbReference>
<dbReference type="InterPro" id="IPR008902">
    <property type="entry name" value="Rhamnosid_concanavalin"/>
</dbReference>
<gene>
    <name evidence="9" type="ORF">JIN81_17620</name>
</gene>
<evidence type="ECO:0000256" key="1">
    <source>
        <dbReference type="ARBA" id="ARBA00001445"/>
    </source>
</evidence>
<evidence type="ECO:0000259" key="7">
    <source>
        <dbReference type="Pfam" id="PF17389"/>
    </source>
</evidence>
<dbReference type="AlphaFoldDB" id="A0A934VCV8"/>
<dbReference type="InterPro" id="IPR035396">
    <property type="entry name" value="Bac_rhamnosid6H"/>
</dbReference>
<dbReference type="GO" id="GO:0030596">
    <property type="term" value="F:alpha-L-rhamnosidase activity"/>
    <property type="evidence" value="ECO:0007669"/>
    <property type="project" value="UniProtKB-EC"/>
</dbReference>
<feature type="domain" description="Alpha-L-rhamnosidase concanavalin-like" evidence="5">
    <location>
        <begin position="331"/>
        <end position="423"/>
    </location>
</feature>
<dbReference type="GO" id="GO:0005975">
    <property type="term" value="P:carbohydrate metabolic process"/>
    <property type="evidence" value="ECO:0007669"/>
    <property type="project" value="InterPro"/>
</dbReference>
<dbReference type="InterPro" id="IPR013737">
    <property type="entry name" value="Bac_rhamnosid_N"/>
</dbReference>
<feature type="chain" id="PRO_5036700645" description="alpha-L-rhamnosidase" evidence="4">
    <location>
        <begin position="16"/>
        <end position="896"/>
    </location>
</feature>
<protein>
    <recommendedName>
        <fullName evidence="2">alpha-L-rhamnosidase</fullName>
        <ecNumber evidence="2">3.2.1.40</ecNumber>
    </recommendedName>
</protein>
<feature type="domain" description="Bacterial alpha-L-rhamnosidase N-terminal" evidence="6">
    <location>
        <begin position="153"/>
        <end position="318"/>
    </location>
</feature>
<evidence type="ECO:0000313" key="10">
    <source>
        <dbReference type="Proteomes" id="UP000658278"/>
    </source>
</evidence>
<sequence>MKALLLSLLVSSAIASPVESMRVEGRDGWVVTDDPAPRLEWTPSSTDVARWEVQAVVGEGDYQGKKAWTPAPFNALEGPWRVWAGPALKDGDAVRWRVRAIDEKGTPGSWSEEQHFERGYPGAWVSQWIGMDPQLRGSAAPLFRKQFEIKDETSHARLYISGLGYHEAWLNGVRLGEGVLEPGQTDYGQRVFYVAHKVEHLLKPGPNVLAVRVGDGFFNQNKVWGPNGMSYGEPRMCARLIRRLPNGASSELSSNTSWECQTGAITSSNIYHGEVHDARLAIEGWKNADFDDSGWHPVVEMPAPGGTMEAESLPPIVRQPALAVKKISTPEPGVRVFDFGQNFTGWCRLKVEAPAGTRISMTFAERLGDNGRVDTLSTGTKHTKADQKDIYICRGGGTETWEPSFAWHGFQFVEVRVTDGEAGLLELEGIPVHTRLPVRGEFSCSDPLINRLLDTAHWTQVSNTLSLPMDCPARERCGWTGDAHLCVPFTMYRYESSAMWRKYIGDIKSTAERTQPMLTFGAGMGDRKVRPKAKGIPTMVAPGKRFIGEASPDWGSAIVFIPWDVYQFSGDERVLSRNLAHMRQWTDHVANLADEKGIVHAGLGDWCRPRQPDQKGRVEPRDYYGEVIPMLSTACLFRCADILAKTESLVGDPKKSAKWRSLADKTREAFFLAMDAHDGWSYQTIMAIAIEWNISPPERREEIAGRLAEQVRKDGDHFMTGVFGAPSLWPALADHGHEELANRMLHIETAPGFRYLFAQGATSFWEVWPDEADKGTRWERSMSHPFQGAFAHWFYSGLAGIRIADPGFKTIRLQPVMTRQLDHVNCRFRSAMGWIESSWKRDGDTLAWTIEVPPGSTAKVYPPGKLVPASSGDATEVKVPLMLQSGTHHLKVQLAD</sequence>
<dbReference type="Gene3D" id="2.60.120.260">
    <property type="entry name" value="Galactose-binding domain-like"/>
    <property type="match status" value="2"/>
</dbReference>
<keyword evidence="4" id="KW-0732">Signal</keyword>
<dbReference type="Pfam" id="PF08531">
    <property type="entry name" value="Bac_rhamnosid_N"/>
    <property type="match status" value="1"/>
</dbReference>
<evidence type="ECO:0000256" key="2">
    <source>
        <dbReference type="ARBA" id="ARBA00012652"/>
    </source>
</evidence>
<dbReference type="EC" id="3.2.1.40" evidence="2"/>
<feature type="signal peptide" evidence="4">
    <location>
        <begin position="1"/>
        <end position="15"/>
    </location>
</feature>
<reference evidence="9" key="1">
    <citation type="submission" date="2021-01" db="EMBL/GenBank/DDBJ databases">
        <title>Modified the classification status of verrucomicrobia.</title>
        <authorList>
            <person name="Feng X."/>
        </authorList>
    </citation>
    <scope>NUCLEOTIDE SEQUENCE</scope>
    <source>
        <strain evidence="9">KCTC 22201</strain>
    </source>
</reference>
<accession>A0A934VCV8</accession>
<dbReference type="Pfam" id="PF17390">
    <property type="entry name" value="Bac_rhamnosid_C"/>
    <property type="match status" value="1"/>
</dbReference>
<evidence type="ECO:0000313" key="9">
    <source>
        <dbReference type="EMBL" id="MBK1828858.1"/>
    </source>
</evidence>
<dbReference type="InterPro" id="IPR008979">
    <property type="entry name" value="Galactose-bd-like_sf"/>
</dbReference>
<comment type="catalytic activity">
    <reaction evidence="1">
        <text>Hydrolysis of terminal non-reducing alpha-L-rhamnose residues in alpha-L-rhamnosides.</text>
        <dbReference type="EC" id="3.2.1.40"/>
    </reaction>
</comment>